<dbReference type="InterPro" id="IPR008974">
    <property type="entry name" value="TRAF-like"/>
</dbReference>
<feature type="coiled-coil region" evidence="2">
    <location>
        <begin position="282"/>
        <end position="309"/>
    </location>
</feature>
<organism evidence="5 6">
    <name type="scientific">Clitoria ternatea</name>
    <name type="common">Butterfly pea</name>
    <dbReference type="NCBI Taxonomy" id="43366"/>
    <lineage>
        <taxon>Eukaryota</taxon>
        <taxon>Viridiplantae</taxon>
        <taxon>Streptophyta</taxon>
        <taxon>Embryophyta</taxon>
        <taxon>Tracheophyta</taxon>
        <taxon>Spermatophyta</taxon>
        <taxon>Magnoliopsida</taxon>
        <taxon>eudicotyledons</taxon>
        <taxon>Gunneridae</taxon>
        <taxon>Pentapetalae</taxon>
        <taxon>rosids</taxon>
        <taxon>fabids</taxon>
        <taxon>Fabales</taxon>
        <taxon>Fabaceae</taxon>
        <taxon>Papilionoideae</taxon>
        <taxon>50 kb inversion clade</taxon>
        <taxon>NPAAA clade</taxon>
        <taxon>indigoferoid/millettioid clade</taxon>
        <taxon>Phaseoleae</taxon>
        <taxon>Clitoria</taxon>
    </lineage>
</organism>
<dbReference type="AlphaFoldDB" id="A0AAN9FPP4"/>
<dbReference type="PROSITE" id="PS50144">
    <property type="entry name" value="MATH"/>
    <property type="match status" value="1"/>
</dbReference>
<dbReference type="InterPro" id="IPR050804">
    <property type="entry name" value="MCC"/>
</dbReference>
<dbReference type="CDD" id="cd00121">
    <property type="entry name" value="MATH"/>
    <property type="match status" value="1"/>
</dbReference>
<protein>
    <recommendedName>
        <fullName evidence="4">MATH domain-containing protein</fullName>
    </recommendedName>
</protein>
<comment type="caution">
    <text evidence="5">The sequence shown here is derived from an EMBL/GenBank/DDBJ whole genome shotgun (WGS) entry which is preliminary data.</text>
</comment>
<proteinExistence type="predicted"/>
<evidence type="ECO:0000256" key="3">
    <source>
        <dbReference type="SAM" id="MobiDB-lite"/>
    </source>
</evidence>
<accession>A0AAN9FPP4</accession>
<sequence>MENQKSEDTTFEKFTWKIKNFSKLDSRKLYSESFSIDGHTWRILMFPKGNKTGFLSIYLDAGPKDGLPSGWTKFACFKLTLLNQLNHQMTQSKEAEHEFNATENDWGFSSFISLTELLKPGSGYIVNDTCIIEAEIAVTKPKQDQQDNKTPTPKQATQENAKTPTPEMSLTTFGELVDFKDFGKIEKAFVPLLEEVCAQHPSLIVSKKKRSRKFTEWAFTALGRVLHFLKTKKVKDMNDEACQQLQVLWEELETVKFDLTWLQPHVGYALSLKDYVEKDGEVKKMKENVADMKMKMQKLKAELFAAEVDFAIVKRDLVKKGFEERDLDAELGYGGKS</sequence>
<keyword evidence="6" id="KW-1185">Reference proteome</keyword>
<dbReference type="EMBL" id="JAYKXN010000006">
    <property type="protein sequence ID" value="KAK7278776.1"/>
    <property type="molecule type" value="Genomic_DNA"/>
</dbReference>
<feature type="compositionally biased region" description="Polar residues" evidence="3">
    <location>
        <begin position="148"/>
        <end position="167"/>
    </location>
</feature>
<feature type="domain" description="MATH" evidence="4">
    <location>
        <begin position="11"/>
        <end position="136"/>
    </location>
</feature>
<dbReference type="SMART" id="SM00061">
    <property type="entry name" value="MATH"/>
    <property type="match status" value="1"/>
</dbReference>
<feature type="region of interest" description="Disordered" evidence="3">
    <location>
        <begin position="141"/>
        <end position="167"/>
    </location>
</feature>
<dbReference type="Pfam" id="PF22486">
    <property type="entry name" value="MATH_2"/>
    <property type="match status" value="1"/>
</dbReference>
<gene>
    <name evidence="5" type="ORF">RJT34_23812</name>
</gene>
<dbReference type="Proteomes" id="UP001359559">
    <property type="component" value="Unassembled WGS sequence"/>
</dbReference>
<name>A0AAN9FPP4_CLITE</name>
<evidence type="ECO:0000313" key="6">
    <source>
        <dbReference type="Proteomes" id="UP001359559"/>
    </source>
</evidence>
<evidence type="ECO:0000259" key="4">
    <source>
        <dbReference type="PROSITE" id="PS50144"/>
    </source>
</evidence>
<evidence type="ECO:0000256" key="2">
    <source>
        <dbReference type="SAM" id="Coils"/>
    </source>
</evidence>
<dbReference type="PANTHER" id="PTHR46236:SF35">
    <property type="entry name" value="MATH DOMAIN-CONTAINING PROTEIN"/>
    <property type="match status" value="1"/>
</dbReference>
<dbReference type="PANTHER" id="PTHR46236">
    <property type="entry name" value="TRAF-LIKE SUPERFAMILY PROTEIN"/>
    <property type="match status" value="1"/>
</dbReference>
<dbReference type="Gene3D" id="2.60.210.10">
    <property type="entry name" value="Apoptosis, Tumor Necrosis Factor Receptor Associated Protein 2, Chain A"/>
    <property type="match status" value="1"/>
</dbReference>
<dbReference type="InterPro" id="IPR002083">
    <property type="entry name" value="MATH/TRAF_dom"/>
</dbReference>
<reference evidence="5 6" key="1">
    <citation type="submission" date="2024-01" db="EMBL/GenBank/DDBJ databases">
        <title>The genomes of 5 underutilized Papilionoideae crops provide insights into root nodulation and disease resistance.</title>
        <authorList>
            <person name="Yuan L."/>
        </authorList>
    </citation>
    <scope>NUCLEOTIDE SEQUENCE [LARGE SCALE GENOMIC DNA]</scope>
    <source>
        <strain evidence="5">LY-2023</strain>
        <tissue evidence="5">Leaf</tissue>
    </source>
</reference>
<keyword evidence="1 2" id="KW-0175">Coiled coil</keyword>
<evidence type="ECO:0000313" key="5">
    <source>
        <dbReference type="EMBL" id="KAK7278776.1"/>
    </source>
</evidence>
<evidence type="ECO:0000256" key="1">
    <source>
        <dbReference type="ARBA" id="ARBA00023054"/>
    </source>
</evidence>
<dbReference type="SUPFAM" id="SSF49599">
    <property type="entry name" value="TRAF domain-like"/>
    <property type="match status" value="1"/>
</dbReference>